<evidence type="ECO:0000313" key="8">
    <source>
        <dbReference type="Proteomes" id="UP001347796"/>
    </source>
</evidence>
<feature type="transmembrane region" description="Helical" evidence="6">
    <location>
        <begin position="6"/>
        <end position="26"/>
    </location>
</feature>
<feature type="transmembrane region" description="Helical" evidence="6">
    <location>
        <begin position="119"/>
        <end position="136"/>
    </location>
</feature>
<dbReference type="PANTHER" id="PTHR16007:SF15">
    <property type="entry name" value="TRANSMEMBRANE PROTEIN 45B"/>
    <property type="match status" value="1"/>
</dbReference>
<comment type="similarity">
    <text evidence="2">Belongs to the TMEM45 family.</text>
</comment>
<dbReference type="AlphaFoldDB" id="A0AAN8PUG2"/>
<keyword evidence="4 6" id="KW-1133">Transmembrane helix</keyword>
<evidence type="ECO:0000256" key="1">
    <source>
        <dbReference type="ARBA" id="ARBA00004141"/>
    </source>
</evidence>
<dbReference type="Proteomes" id="UP001347796">
    <property type="component" value="Unassembled WGS sequence"/>
</dbReference>
<keyword evidence="5 6" id="KW-0472">Membrane</keyword>
<dbReference type="InterPro" id="IPR006904">
    <property type="entry name" value="DUF716"/>
</dbReference>
<dbReference type="Pfam" id="PF04819">
    <property type="entry name" value="DUF716"/>
    <property type="match status" value="1"/>
</dbReference>
<feature type="transmembrane region" description="Helical" evidence="6">
    <location>
        <begin position="93"/>
        <end position="112"/>
    </location>
</feature>
<protein>
    <recommendedName>
        <fullName evidence="9">Transmembrane protein 45B</fullName>
    </recommendedName>
</protein>
<dbReference type="EMBL" id="JAZGQO010000006">
    <property type="protein sequence ID" value="KAK6184603.1"/>
    <property type="molecule type" value="Genomic_DNA"/>
</dbReference>
<dbReference type="GO" id="GO:0016020">
    <property type="term" value="C:membrane"/>
    <property type="evidence" value="ECO:0007669"/>
    <property type="project" value="UniProtKB-SubCell"/>
</dbReference>
<feature type="transmembrane region" description="Helical" evidence="6">
    <location>
        <begin position="179"/>
        <end position="203"/>
    </location>
</feature>
<comment type="caution">
    <text evidence="7">The sequence shown here is derived from an EMBL/GenBank/DDBJ whole genome shotgun (WGS) entry which is preliminary data.</text>
</comment>
<feature type="transmembrane region" description="Helical" evidence="6">
    <location>
        <begin position="61"/>
        <end position="81"/>
    </location>
</feature>
<evidence type="ECO:0000256" key="4">
    <source>
        <dbReference type="ARBA" id="ARBA00022989"/>
    </source>
</evidence>
<sequence length="286" mass="32872">MGTFGGHALPGCFFLFIGLWHVIQIYRRYYQCKRDNLIYTTSTWFPIDCCCGKLKEFPVEVVVKIFLISVAFSLEIFTGSHHGVFDSPGNEQHATMFFFFGVTGVFEILLYYKASFPPLLNYVGYTLSFSVEFVLFKFHLHGRSDMDVLLHTLLLFVIGACILSVLVEMKYQHHVLASLTSNYVIMVQGSWFLHIGFILYNPIPGAVAWDQESHRQMMSVTSYFAWHTGFNLLIIVIIGTVISYIYRKKYGYEDEDSTAMKRLIHTNSNGQTIVNMNDDSEEEAEF</sequence>
<feature type="transmembrane region" description="Helical" evidence="6">
    <location>
        <begin position="148"/>
        <end position="167"/>
    </location>
</feature>
<evidence type="ECO:0000256" key="6">
    <source>
        <dbReference type="SAM" id="Phobius"/>
    </source>
</evidence>
<comment type="subcellular location">
    <subcellularLocation>
        <location evidence="1">Membrane</location>
        <topology evidence="1">Multi-pass membrane protein</topology>
    </subcellularLocation>
</comment>
<organism evidence="7 8">
    <name type="scientific">Patella caerulea</name>
    <name type="common">Rayed Mediterranean limpet</name>
    <dbReference type="NCBI Taxonomy" id="87958"/>
    <lineage>
        <taxon>Eukaryota</taxon>
        <taxon>Metazoa</taxon>
        <taxon>Spiralia</taxon>
        <taxon>Lophotrochozoa</taxon>
        <taxon>Mollusca</taxon>
        <taxon>Gastropoda</taxon>
        <taxon>Patellogastropoda</taxon>
        <taxon>Patelloidea</taxon>
        <taxon>Patellidae</taxon>
        <taxon>Patella</taxon>
    </lineage>
</organism>
<evidence type="ECO:0000256" key="2">
    <source>
        <dbReference type="ARBA" id="ARBA00006948"/>
    </source>
</evidence>
<keyword evidence="8" id="KW-1185">Reference proteome</keyword>
<dbReference type="PANTHER" id="PTHR16007">
    <property type="entry name" value="EPIDIDYMAL MEMBRANE PROTEIN E9-RELATED"/>
    <property type="match status" value="1"/>
</dbReference>
<evidence type="ECO:0000313" key="7">
    <source>
        <dbReference type="EMBL" id="KAK6184603.1"/>
    </source>
</evidence>
<keyword evidence="3 6" id="KW-0812">Transmembrane</keyword>
<gene>
    <name evidence="7" type="ORF">SNE40_007046</name>
</gene>
<evidence type="ECO:0000256" key="3">
    <source>
        <dbReference type="ARBA" id="ARBA00022692"/>
    </source>
</evidence>
<name>A0AAN8PUG2_PATCE</name>
<feature type="transmembrane region" description="Helical" evidence="6">
    <location>
        <begin position="223"/>
        <end position="246"/>
    </location>
</feature>
<evidence type="ECO:0008006" key="9">
    <source>
        <dbReference type="Google" id="ProtNLM"/>
    </source>
</evidence>
<reference evidence="7 8" key="1">
    <citation type="submission" date="2024-01" db="EMBL/GenBank/DDBJ databases">
        <title>The genome of the rayed Mediterranean limpet Patella caerulea (Linnaeus, 1758).</title>
        <authorList>
            <person name="Anh-Thu Weber A."/>
            <person name="Halstead-Nussloch G."/>
        </authorList>
    </citation>
    <scope>NUCLEOTIDE SEQUENCE [LARGE SCALE GENOMIC DNA]</scope>
    <source>
        <strain evidence="7">AATW-2023a</strain>
        <tissue evidence="7">Whole specimen</tissue>
    </source>
</reference>
<proteinExistence type="inferred from homology"/>
<evidence type="ECO:0000256" key="5">
    <source>
        <dbReference type="ARBA" id="ARBA00023136"/>
    </source>
</evidence>
<dbReference type="InterPro" id="IPR042127">
    <property type="entry name" value="TMEM45"/>
</dbReference>
<accession>A0AAN8PUG2</accession>